<feature type="compositionally biased region" description="Polar residues" evidence="3">
    <location>
        <begin position="126"/>
        <end position="161"/>
    </location>
</feature>
<dbReference type="InterPro" id="IPR036822">
    <property type="entry name" value="CutC-like_dom_sf"/>
</dbReference>
<organism evidence="4 5">
    <name type="scientific">Orchesella cincta</name>
    <name type="common">Springtail</name>
    <name type="synonym">Podura cincta</name>
    <dbReference type="NCBI Taxonomy" id="48709"/>
    <lineage>
        <taxon>Eukaryota</taxon>
        <taxon>Metazoa</taxon>
        <taxon>Ecdysozoa</taxon>
        <taxon>Arthropoda</taxon>
        <taxon>Hexapoda</taxon>
        <taxon>Collembola</taxon>
        <taxon>Entomobryomorpha</taxon>
        <taxon>Entomobryoidea</taxon>
        <taxon>Orchesellidae</taxon>
        <taxon>Orchesellinae</taxon>
        <taxon>Orchesella</taxon>
    </lineage>
</organism>
<feature type="region of interest" description="Disordered" evidence="3">
    <location>
        <begin position="1"/>
        <end position="32"/>
    </location>
</feature>
<dbReference type="AlphaFoldDB" id="A0A1D2N5K1"/>
<dbReference type="PANTHER" id="PTHR12598:SF0">
    <property type="entry name" value="COPPER HOMEOSTASIS PROTEIN CUTC HOMOLOG"/>
    <property type="match status" value="1"/>
</dbReference>
<protein>
    <recommendedName>
        <fullName evidence="2">Copper homeostasis protein cutC homolog</fullName>
    </recommendedName>
</protein>
<feature type="region of interest" description="Disordered" evidence="3">
    <location>
        <begin position="125"/>
        <end position="162"/>
    </location>
</feature>
<gene>
    <name evidence="4" type="ORF">Ocin01_06127</name>
</gene>
<name>A0A1D2N5K1_ORCCI</name>
<comment type="similarity">
    <text evidence="1">Belongs to the CutC family.</text>
</comment>
<evidence type="ECO:0000256" key="1">
    <source>
        <dbReference type="ARBA" id="ARBA00007768"/>
    </source>
</evidence>
<dbReference type="HAMAP" id="MF_00795">
    <property type="entry name" value="CutC"/>
    <property type="match status" value="1"/>
</dbReference>
<dbReference type="STRING" id="48709.A0A1D2N5K1"/>
<dbReference type="Gene3D" id="3.20.20.380">
    <property type="entry name" value="Copper homeostasis (CutC) domain"/>
    <property type="match status" value="1"/>
</dbReference>
<dbReference type="SUPFAM" id="SSF110395">
    <property type="entry name" value="CutC-like"/>
    <property type="match status" value="1"/>
</dbReference>
<sequence>MDIDDIPELDSTLPDPDFFDAEGPGSSGDLAQPAVPLPEALPLSNVMSNLGAVLGDGIELKFDDELCEFNEFLVGLQGGPSNAVVSNNLETESMEDDGNKSQTSVDSQDTVVVGLNNAQDVREQLESSTEEANVVSNVNGKIPRSNASSRSNTPVSRSESTAGAAVVRLSLPKVTIQSKRISLTRESTEKVKDKDDSSSDAVKSPPRMTRGRLNPPAIKENRPKRRLSDDSDDDDWAPSQSNTTRSGRHTRKAPRYGFDDNSDEDEDVTSSTVKASPSDGESDLFEPVRKRRRTTYNIADDGTVYYTDSSRTTHIIRKSYVRVVRMELEDKHYQATPQTEEDVSPSPNPVLMEVCVDNIMSVREAVKGGAKRIELCSSLAEGGLTPTWGFLKLVKESFKDIPVFVMIRPRNGDFLYDEDEIEIMKASQKSALKMDISYFKEIGADGFVFGVLTKDSQVDVSNCKLLFQAAQPLPCTFHRAFDKVSCAYKALETIISIGFSRILTSGQQSTAHAGASTIKKLIEEAKGRIVIMPGCGINEKNVQEIVKKTGAKEIHGSASKSVASLMSIPGTSKSSKRGSKAKQSAVKMGASDDSIIKVTDAGIVAQMIRRAGRAFK</sequence>
<dbReference type="GO" id="GO:0005507">
    <property type="term" value="F:copper ion binding"/>
    <property type="evidence" value="ECO:0007669"/>
    <property type="project" value="TreeGrafter"/>
</dbReference>
<reference evidence="4 5" key="1">
    <citation type="journal article" date="2016" name="Genome Biol. Evol.">
        <title>Gene Family Evolution Reflects Adaptation to Soil Environmental Stressors in the Genome of the Collembolan Orchesella cincta.</title>
        <authorList>
            <person name="Faddeeva-Vakhrusheva A."/>
            <person name="Derks M.F."/>
            <person name="Anvar S.Y."/>
            <person name="Agamennone V."/>
            <person name="Suring W."/>
            <person name="Smit S."/>
            <person name="van Straalen N.M."/>
            <person name="Roelofs D."/>
        </authorList>
    </citation>
    <scope>NUCLEOTIDE SEQUENCE [LARGE SCALE GENOMIC DNA]</scope>
    <source>
        <tissue evidence="4">Mixed pool</tissue>
    </source>
</reference>
<dbReference type="Proteomes" id="UP000094527">
    <property type="component" value="Unassembled WGS sequence"/>
</dbReference>
<proteinExistence type="inferred from homology"/>
<dbReference type="PANTHER" id="PTHR12598">
    <property type="entry name" value="COPPER HOMEOSTASIS PROTEIN CUTC"/>
    <property type="match status" value="1"/>
</dbReference>
<evidence type="ECO:0000313" key="4">
    <source>
        <dbReference type="EMBL" id="ODN00548.1"/>
    </source>
</evidence>
<keyword evidence="5" id="KW-1185">Reference proteome</keyword>
<feature type="region of interest" description="Disordered" evidence="3">
    <location>
        <begin position="566"/>
        <end position="585"/>
    </location>
</feature>
<feature type="region of interest" description="Disordered" evidence="3">
    <location>
        <begin position="184"/>
        <end position="287"/>
    </location>
</feature>
<dbReference type="InterPro" id="IPR005627">
    <property type="entry name" value="CutC-like"/>
</dbReference>
<evidence type="ECO:0000256" key="2">
    <source>
        <dbReference type="ARBA" id="ARBA00019014"/>
    </source>
</evidence>
<accession>A0A1D2N5K1</accession>
<dbReference type="OrthoDB" id="7392499at2759"/>
<evidence type="ECO:0000313" key="5">
    <source>
        <dbReference type="Proteomes" id="UP000094527"/>
    </source>
</evidence>
<comment type="caution">
    <text evidence="4">The sequence shown here is derived from an EMBL/GenBank/DDBJ whole genome shotgun (WGS) entry which is preliminary data.</text>
</comment>
<dbReference type="Pfam" id="PF03932">
    <property type="entry name" value="CutC"/>
    <property type="match status" value="1"/>
</dbReference>
<dbReference type="EMBL" id="LJIJ01000200">
    <property type="protein sequence ID" value="ODN00548.1"/>
    <property type="molecule type" value="Genomic_DNA"/>
</dbReference>
<evidence type="ECO:0000256" key="3">
    <source>
        <dbReference type="SAM" id="MobiDB-lite"/>
    </source>
</evidence>
<dbReference type="FunFam" id="3.20.20.380:FF:000001">
    <property type="entry name" value="Copper homeostasis protein CutC"/>
    <property type="match status" value="1"/>
</dbReference>
<feature type="compositionally biased region" description="Basic and acidic residues" evidence="3">
    <location>
        <begin position="186"/>
        <end position="197"/>
    </location>
</feature>